<reference evidence="4 5" key="1">
    <citation type="submission" date="2018-10" db="EMBL/GenBank/DDBJ databases">
        <title>Brevibacterium genomes from Austrain hard cheese rinds.</title>
        <authorList>
            <person name="Anast J.M."/>
            <person name="Dzieciol M."/>
            <person name="Schultz D.L."/>
            <person name="Mann E."/>
            <person name="Wagner M."/>
            <person name="Schmitz-Esser S."/>
        </authorList>
    </citation>
    <scope>NUCLEOTIDE SEQUENCE [LARGE SCALE GENOMIC DNA]</scope>
    <source>
        <strain evidence="4 5">L261</strain>
    </source>
</reference>
<keyword evidence="4" id="KW-0808">Transferase</keyword>
<dbReference type="AlphaFoldDB" id="A0A4Z0KLI7"/>
<dbReference type="Gene3D" id="3.40.630.30">
    <property type="match status" value="1"/>
</dbReference>
<dbReference type="Proteomes" id="UP000297736">
    <property type="component" value="Unassembled WGS sequence"/>
</dbReference>
<evidence type="ECO:0000259" key="2">
    <source>
        <dbReference type="PROSITE" id="PS51186"/>
    </source>
</evidence>
<name>A0A4Z0KLI7_BREAU</name>
<dbReference type="SUPFAM" id="SSF55729">
    <property type="entry name" value="Acyl-CoA N-acyltransferases (Nat)"/>
    <property type="match status" value="1"/>
</dbReference>
<dbReference type="EMBL" id="RHFF01000004">
    <property type="protein sequence ID" value="TGD39649.1"/>
    <property type="molecule type" value="Genomic_DNA"/>
</dbReference>
<comment type="caution">
    <text evidence="4">The sequence shown here is derived from an EMBL/GenBank/DDBJ whole genome shotgun (WGS) entry which is preliminary data.</text>
</comment>
<sequence length="150" mass="16027">MNEPEDLGQVTETVDSQDQNQAGGAFTDAGERHHEPGARSTNLENGSSFSIAVDAQASTFVAIKDGVEFGAVPFAEKNGRVTLLATSILPDYRGQGLATELTRRVLDSIRAEGKSATVRCPVFRSFIERNPEYAAMVDIPGVGRDGRGDV</sequence>
<organism evidence="4 5">
    <name type="scientific">Brevibacterium aurantiacum</name>
    <dbReference type="NCBI Taxonomy" id="273384"/>
    <lineage>
        <taxon>Bacteria</taxon>
        <taxon>Bacillati</taxon>
        <taxon>Actinomycetota</taxon>
        <taxon>Actinomycetes</taxon>
        <taxon>Micrococcales</taxon>
        <taxon>Brevibacteriaceae</taxon>
        <taxon>Brevibacterium</taxon>
    </lineage>
</organism>
<accession>A0A4Z0KLI7</accession>
<dbReference type="PROSITE" id="PS51729">
    <property type="entry name" value="GNAT_YJDJ"/>
    <property type="match status" value="1"/>
</dbReference>
<dbReference type="PROSITE" id="PS51186">
    <property type="entry name" value="GNAT"/>
    <property type="match status" value="1"/>
</dbReference>
<dbReference type="GO" id="GO:0016747">
    <property type="term" value="F:acyltransferase activity, transferring groups other than amino-acyl groups"/>
    <property type="evidence" value="ECO:0007669"/>
    <property type="project" value="InterPro"/>
</dbReference>
<dbReference type="InterPro" id="IPR000182">
    <property type="entry name" value="GNAT_dom"/>
</dbReference>
<feature type="compositionally biased region" description="Polar residues" evidence="1">
    <location>
        <begin position="10"/>
        <end position="22"/>
    </location>
</feature>
<dbReference type="InterPro" id="IPR016181">
    <property type="entry name" value="Acyl_CoA_acyltransferase"/>
</dbReference>
<evidence type="ECO:0000313" key="4">
    <source>
        <dbReference type="EMBL" id="TGD39649.1"/>
    </source>
</evidence>
<evidence type="ECO:0000259" key="3">
    <source>
        <dbReference type="PROSITE" id="PS51729"/>
    </source>
</evidence>
<proteinExistence type="predicted"/>
<gene>
    <name evidence="4" type="ORF">EB834_05800</name>
</gene>
<evidence type="ECO:0000256" key="1">
    <source>
        <dbReference type="SAM" id="MobiDB-lite"/>
    </source>
</evidence>
<feature type="domain" description="N-acetyltransferase" evidence="2">
    <location>
        <begin position="1"/>
        <end position="150"/>
    </location>
</feature>
<feature type="region of interest" description="Disordered" evidence="1">
    <location>
        <begin position="1"/>
        <end position="45"/>
    </location>
</feature>
<feature type="domain" description="N-acetyltransferase" evidence="3">
    <location>
        <begin position="52"/>
        <end position="138"/>
    </location>
</feature>
<dbReference type="Pfam" id="PF14542">
    <property type="entry name" value="Acetyltransf_CG"/>
    <property type="match status" value="1"/>
</dbReference>
<evidence type="ECO:0000313" key="5">
    <source>
        <dbReference type="Proteomes" id="UP000297736"/>
    </source>
</evidence>
<dbReference type="InterPro" id="IPR031165">
    <property type="entry name" value="GNAT_YJDJ"/>
</dbReference>
<dbReference type="RefSeq" id="WP_135446935.1">
    <property type="nucleotide sequence ID" value="NZ_RHFF01000004.1"/>
</dbReference>
<protein>
    <submittedName>
        <fullName evidence="4">N-acetyltransferase</fullName>
    </submittedName>
</protein>
<dbReference type="CDD" id="cd04301">
    <property type="entry name" value="NAT_SF"/>
    <property type="match status" value="1"/>
</dbReference>